<evidence type="ECO:0000313" key="2">
    <source>
        <dbReference type="Proteomes" id="UP000198607"/>
    </source>
</evidence>
<organism evidence="1 2">
    <name type="scientific">Propionivibrio dicarboxylicus</name>
    <dbReference type="NCBI Taxonomy" id="83767"/>
    <lineage>
        <taxon>Bacteria</taxon>
        <taxon>Pseudomonadati</taxon>
        <taxon>Pseudomonadota</taxon>
        <taxon>Betaproteobacteria</taxon>
        <taxon>Rhodocyclales</taxon>
        <taxon>Rhodocyclaceae</taxon>
        <taxon>Propionivibrio</taxon>
    </lineage>
</organism>
<reference evidence="1 2" key="1">
    <citation type="submission" date="2016-10" db="EMBL/GenBank/DDBJ databases">
        <authorList>
            <person name="de Groot N.N."/>
        </authorList>
    </citation>
    <scope>NUCLEOTIDE SEQUENCE [LARGE SCALE GENOMIC DNA]</scope>
    <source>
        <strain evidence="1 2">DSM 5885</strain>
    </source>
</reference>
<sequence length="44" mass="5195">MNEFAELARKDPDAYRKFFASHQATTERNPADKLMNFFAHGKYE</sequence>
<dbReference type="Proteomes" id="UP000198607">
    <property type="component" value="Unassembled WGS sequence"/>
</dbReference>
<name>A0A1G7WLX0_9RHOO</name>
<proteinExistence type="predicted"/>
<gene>
    <name evidence="1" type="ORF">SAMN05660652_00562</name>
</gene>
<protein>
    <submittedName>
        <fullName evidence="1">Uncharacterized protein</fullName>
    </submittedName>
</protein>
<dbReference type="AlphaFoldDB" id="A0A1G7WLX0"/>
<keyword evidence="2" id="KW-1185">Reference proteome</keyword>
<accession>A0A1G7WLX0</accession>
<dbReference type="EMBL" id="FNCY01000001">
    <property type="protein sequence ID" value="SDG72869.1"/>
    <property type="molecule type" value="Genomic_DNA"/>
</dbReference>
<evidence type="ECO:0000313" key="1">
    <source>
        <dbReference type="EMBL" id="SDG72869.1"/>
    </source>
</evidence>